<dbReference type="InterPro" id="IPR036365">
    <property type="entry name" value="PGBD-like_sf"/>
</dbReference>
<sequence>MQDVGAFRVVGENVGVGGSEAGLHSAFMHSPGHRANILSKDYTQVGIGVAFGGGRTWVAEVFRKPAPAAKKPSTSTKTLHLGSRGASVKRLQRILHVHPTGYFGPVTRSRLKEWQHAHHLKATGNLNRITRTKMHF</sequence>
<proteinExistence type="predicted"/>
<dbReference type="Gene3D" id="3.40.33.10">
    <property type="entry name" value="CAP"/>
    <property type="match status" value="1"/>
</dbReference>
<dbReference type="Pfam" id="PF00188">
    <property type="entry name" value="CAP"/>
    <property type="match status" value="1"/>
</dbReference>
<evidence type="ECO:0000259" key="2">
    <source>
        <dbReference type="Pfam" id="PF01471"/>
    </source>
</evidence>
<dbReference type="Gene3D" id="1.10.101.10">
    <property type="entry name" value="PGBD-like superfamily/PGBD"/>
    <property type="match status" value="1"/>
</dbReference>
<evidence type="ECO:0000313" key="4">
    <source>
        <dbReference type="Proteomes" id="UP001157017"/>
    </source>
</evidence>
<gene>
    <name evidence="3" type="ORF">GCM10025868_22100</name>
</gene>
<dbReference type="Pfam" id="PF01471">
    <property type="entry name" value="PG_binding_1"/>
    <property type="match status" value="1"/>
</dbReference>
<evidence type="ECO:0008006" key="5">
    <source>
        <dbReference type="Google" id="ProtNLM"/>
    </source>
</evidence>
<dbReference type="InterPro" id="IPR036366">
    <property type="entry name" value="PGBDSf"/>
</dbReference>
<name>A0ABQ6JI97_9ACTN</name>
<keyword evidence="4" id="KW-1185">Reference proteome</keyword>
<dbReference type="CDD" id="cd05379">
    <property type="entry name" value="CAP_bacterial"/>
    <property type="match status" value="1"/>
</dbReference>
<dbReference type="InterPro" id="IPR014044">
    <property type="entry name" value="CAP_dom"/>
</dbReference>
<dbReference type="SUPFAM" id="SSF55797">
    <property type="entry name" value="PR-1-like"/>
    <property type="match status" value="1"/>
</dbReference>
<dbReference type="InterPro" id="IPR035940">
    <property type="entry name" value="CAP_sf"/>
</dbReference>
<evidence type="ECO:0000313" key="3">
    <source>
        <dbReference type="EMBL" id="GMA86960.1"/>
    </source>
</evidence>
<accession>A0ABQ6JI97</accession>
<organism evidence="3 4">
    <name type="scientific">Angustibacter aerolatus</name>
    <dbReference type="NCBI Taxonomy" id="1162965"/>
    <lineage>
        <taxon>Bacteria</taxon>
        <taxon>Bacillati</taxon>
        <taxon>Actinomycetota</taxon>
        <taxon>Actinomycetes</taxon>
        <taxon>Kineosporiales</taxon>
        <taxon>Kineosporiaceae</taxon>
    </lineage>
</organism>
<dbReference type="EMBL" id="BSUZ01000001">
    <property type="protein sequence ID" value="GMA86960.1"/>
    <property type="molecule type" value="Genomic_DNA"/>
</dbReference>
<evidence type="ECO:0000259" key="1">
    <source>
        <dbReference type="Pfam" id="PF00188"/>
    </source>
</evidence>
<comment type="caution">
    <text evidence="3">The sequence shown here is derived from an EMBL/GenBank/DDBJ whole genome shotgun (WGS) entry which is preliminary data.</text>
</comment>
<dbReference type="SUPFAM" id="SSF47090">
    <property type="entry name" value="PGBD-like"/>
    <property type="match status" value="1"/>
</dbReference>
<dbReference type="InterPro" id="IPR002477">
    <property type="entry name" value="Peptidoglycan-bd-like"/>
</dbReference>
<protein>
    <recommendedName>
        <fullName evidence="5">Peptidoglycan binding-like domain-containing protein</fullName>
    </recommendedName>
</protein>
<reference evidence="4" key="1">
    <citation type="journal article" date="2019" name="Int. J. Syst. Evol. Microbiol.">
        <title>The Global Catalogue of Microorganisms (GCM) 10K type strain sequencing project: providing services to taxonomists for standard genome sequencing and annotation.</title>
        <authorList>
            <consortium name="The Broad Institute Genomics Platform"/>
            <consortium name="The Broad Institute Genome Sequencing Center for Infectious Disease"/>
            <person name="Wu L."/>
            <person name="Ma J."/>
        </authorList>
    </citation>
    <scope>NUCLEOTIDE SEQUENCE [LARGE SCALE GENOMIC DNA]</scope>
    <source>
        <strain evidence="4">NBRC 108730</strain>
    </source>
</reference>
<dbReference type="Proteomes" id="UP001157017">
    <property type="component" value="Unassembled WGS sequence"/>
</dbReference>
<feature type="domain" description="Peptidoglycan binding-like" evidence="2">
    <location>
        <begin position="90"/>
        <end position="134"/>
    </location>
</feature>
<feature type="domain" description="SCP" evidence="1">
    <location>
        <begin position="23"/>
        <end position="58"/>
    </location>
</feature>